<dbReference type="Pfam" id="PF00400">
    <property type="entry name" value="WD40"/>
    <property type="match status" value="3"/>
</dbReference>
<dbReference type="GeneTree" id="ENSGT00940000155564"/>
<dbReference type="FunFam" id="2.130.10.10:FF:002220">
    <property type="entry name" value="EMAP-like 3"/>
    <property type="match status" value="1"/>
</dbReference>
<feature type="repeat" description="WD" evidence="3">
    <location>
        <begin position="222"/>
        <end position="237"/>
    </location>
</feature>
<dbReference type="GO" id="GO:0008017">
    <property type="term" value="F:microtubule binding"/>
    <property type="evidence" value="ECO:0007669"/>
    <property type="project" value="TreeGrafter"/>
</dbReference>
<dbReference type="SMART" id="SM00320">
    <property type="entry name" value="WD40"/>
    <property type="match status" value="7"/>
</dbReference>
<dbReference type="InterPro" id="IPR005108">
    <property type="entry name" value="HELP"/>
</dbReference>
<dbReference type="SUPFAM" id="SSF50978">
    <property type="entry name" value="WD40 repeat-like"/>
    <property type="match status" value="1"/>
</dbReference>
<dbReference type="Proteomes" id="UP000261560">
    <property type="component" value="Unplaced"/>
</dbReference>
<evidence type="ECO:0000256" key="3">
    <source>
        <dbReference type="PROSITE-ProRule" id="PRU00221"/>
    </source>
</evidence>
<dbReference type="AlphaFoldDB" id="A0A3B3B3X1"/>
<dbReference type="InterPro" id="IPR001680">
    <property type="entry name" value="WD40_rpt"/>
</dbReference>
<keyword evidence="2" id="KW-0677">Repeat</keyword>
<evidence type="ECO:0000256" key="2">
    <source>
        <dbReference type="ARBA" id="ARBA00022737"/>
    </source>
</evidence>
<dbReference type="OMA" id="MTERTAP"/>
<dbReference type="Ensembl" id="ENSOMET00000016130.1">
    <property type="protein sequence ID" value="ENSOMEP00000000271.1"/>
    <property type="gene ID" value="ENSOMEG00000001160.1"/>
</dbReference>
<dbReference type="PaxDb" id="30732-ENSOMEP00000000271"/>
<dbReference type="Pfam" id="PF03451">
    <property type="entry name" value="HELP"/>
    <property type="match status" value="1"/>
</dbReference>
<proteinExistence type="predicted"/>
<reference evidence="5" key="2">
    <citation type="submission" date="2025-09" db="UniProtKB">
        <authorList>
            <consortium name="Ensembl"/>
        </authorList>
    </citation>
    <scope>IDENTIFICATION</scope>
</reference>
<accession>A0A3B3B3X1</accession>
<feature type="repeat" description="WD" evidence="3">
    <location>
        <begin position="292"/>
        <end position="324"/>
    </location>
</feature>
<dbReference type="FunFam" id="2.130.10.10:FF:000044">
    <property type="entry name" value="echinoderm microtubule-associated protein-like 6 isoform X1"/>
    <property type="match status" value="1"/>
</dbReference>
<dbReference type="PROSITE" id="PS50082">
    <property type="entry name" value="WD_REPEATS_2"/>
    <property type="match status" value="3"/>
</dbReference>
<evidence type="ECO:0000313" key="5">
    <source>
        <dbReference type="Ensembl" id="ENSOMEP00000000271.1"/>
    </source>
</evidence>
<dbReference type="InterPro" id="IPR015943">
    <property type="entry name" value="WD40/YVTN_repeat-like_dom_sf"/>
</dbReference>
<protein>
    <recommendedName>
        <fullName evidence="4">EML-like second beta-propeller domain-containing protein</fullName>
    </recommendedName>
</protein>
<sequence length="556" mass="61595">MSDRSAPGCRLRLDWVYGYRGHQCRNNLFYTAGKEVVYFVAGVGVVYNTREHSQRFYMGHNDDIISLALHPERSLVATGQVGKDPYVCVWDSFTAQTVSLLRDGHTHGIACLAFSPDGQVPGTHTCTHTQTLSFRLSMFVPLVLDLQFWALCGNALTPKRGIFGKAGDLQTILCVASAKEDITYSGALNGDVYVWKGLNLIRTVQSAHGAGIFSLFSCEEGFATGGRDGCIRLWDVDFKPITKIDLREAEQGYKGGNVPDRTNTAKQKHEEYLYRDKPLLIMQGHSEGELWALDIHPKKPLAVTGSDDRSVRLWSLVDHALIARCNMEEAVRSVAFSMDGSQLALGMKDDMTEVVHIKDRKEVIHEMKFSPDGAYLAVGSNDGLVDVYAVAQRYKKVGECCKSSSFITHLDWSLDGKVLQTNDGAGERLFYRMPLGKPVSKEEVKNQLWASWSGILGSEVNGIWPKYSDSTAVHAVDANHAAAVLITGDDLGLVKLFRFPCLKKGAKFKKYIGHSAHVTNVRWSHDLQWVLTTDSEVSVLAEGFSSERHLCAGLLR</sequence>
<keyword evidence="6" id="KW-1185">Reference proteome</keyword>
<dbReference type="InterPro" id="IPR050630">
    <property type="entry name" value="WD_repeat_EMAP"/>
</dbReference>
<dbReference type="PANTHER" id="PTHR13720">
    <property type="entry name" value="WD-40 REPEAT PROTEIN"/>
    <property type="match status" value="1"/>
</dbReference>
<dbReference type="InterPro" id="IPR055442">
    <property type="entry name" value="Beta-prop_EML-like_2nd"/>
</dbReference>
<evidence type="ECO:0000259" key="4">
    <source>
        <dbReference type="Pfam" id="PF23414"/>
    </source>
</evidence>
<name>A0A3B3B3X1_ORYME</name>
<evidence type="ECO:0000256" key="1">
    <source>
        <dbReference type="ARBA" id="ARBA00022574"/>
    </source>
</evidence>
<dbReference type="PANTHER" id="PTHR13720:SF33">
    <property type="entry name" value="HELP DOMAIN-CONTAINING PROTEIN"/>
    <property type="match status" value="1"/>
</dbReference>
<dbReference type="Pfam" id="PF23414">
    <property type="entry name" value="Beta-prop_EML_2"/>
    <property type="match status" value="1"/>
</dbReference>
<dbReference type="STRING" id="30732.ENSOMEP00000000271"/>
<organism evidence="5 6">
    <name type="scientific">Oryzias melastigma</name>
    <name type="common">Marine medaka</name>
    <dbReference type="NCBI Taxonomy" id="30732"/>
    <lineage>
        <taxon>Eukaryota</taxon>
        <taxon>Metazoa</taxon>
        <taxon>Chordata</taxon>
        <taxon>Craniata</taxon>
        <taxon>Vertebrata</taxon>
        <taxon>Euteleostomi</taxon>
        <taxon>Actinopterygii</taxon>
        <taxon>Neopterygii</taxon>
        <taxon>Teleostei</taxon>
        <taxon>Neoteleostei</taxon>
        <taxon>Acanthomorphata</taxon>
        <taxon>Ovalentaria</taxon>
        <taxon>Atherinomorphae</taxon>
        <taxon>Beloniformes</taxon>
        <taxon>Adrianichthyidae</taxon>
        <taxon>Oryziinae</taxon>
        <taxon>Oryzias</taxon>
    </lineage>
</organism>
<dbReference type="InterPro" id="IPR036322">
    <property type="entry name" value="WD40_repeat_dom_sf"/>
</dbReference>
<feature type="domain" description="EML-like second beta-propeller" evidence="4">
    <location>
        <begin position="290"/>
        <end position="533"/>
    </location>
</feature>
<evidence type="ECO:0000313" key="6">
    <source>
        <dbReference type="Proteomes" id="UP000261560"/>
    </source>
</evidence>
<dbReference type="Gene3D" id="2.130.10.10">
    <property type="entry name" value="YVTN repeat-like/Quinoprotein amine dehydrogenase"/>
    <property type="match status" value="3"/>
</dbReference>
<reference evidence="5" key="1">
    <citation type="submission" date="2025-08" db="UniProtKB">
        <authorList>
            <consortium name="Ensembl"/>
        </authorList>
    </citation>
    <scope>IDENTIFICATION</scope>
</reference>
<keyword evidence="1 3" id="KW-0853">WD repeat</keyword>
<feature type="repeat" description="WD" evidence="3">
    <location>
        <begin position="357"/>
        <end position="388"/>
    </location>
</feature>